<protein>
    <submittedName>
        <fullName evidence="3">PKD domain-containing protein</fullName>
    </submittedName>
</protein>
<dbReference type="Proteomes" id="UP001597112">
    <property type="component" value="Unassembled WGS sequence"/>
</dbReference>
<dbReference type="InterPro" id="IPR013783">
    <property type="entry name" value="Ig-like_fold"/>
</dbReference>
<evidence type="ECO:0000259" key="2">
    <source>
        <dbReference type="PROSITE" id="PS50093"/>
    </source>
</evidence>
<dbReference type="Pfam" id="PF13585">
    <property type="entry name" value="CHU_C"/>
    <property type="match status" value="1"/>
</dbReference>
<keyword evidence="4" id="KW-1185">Reference proteome</keyword>
<dbReference type="SUPFAM" id="SSF63825">
    <property type="entry name" value="YWTD domain"/>
    <property type="match status" value="1"/>
</dbReference>
<dbReference type="SMART" id="SM00089">
    <property type="entry name" value="PKD"/>
    <property type="match status" value="3"/>
</dbReference>
<dbReference type="InterPro" id="IPR022409">
    <property type="entry name" value="PKD/Chitinase_dom"/>
</dbReference>
<dbReference type="SUPFAM" id="SSF49299">
    <property type="entry name" value="PKD domain"/>
    <property type="match status" value="2"/>
</dbReference>
<evidence type="ECO:0000313" key="4">
    <source>
        <dbReference type="Proteomes" id="UP001597112"/>
    </source>
</evidence>
<dbReference type="PROSITE" id="PS50093">
    <property type="entry name" value="PKD"/>
    <property type="match status" value="2"/>
</dbReference>
<dbReference type="EMBL" id="JBHTKA010000001">
    <property type="protein sequence ID" value="MFD0998860.1"/>
    <property type="molecule type" value="Genomic_DNA"/>
</dbReference>
<comment type="caution">
    <text evidence="3">The sequence shown here is derived from an EMBL/GenBank/DDBJ whole genome shotgun (WGS) entry which is preliminary data.</text>
</comment>
<dbReference type="InterPro" id="IPR000601">
    <property type="entry name" value="PKD_dom"/>
</dbReference>
<proteinExistence type="predicted"/>
<dbReference type="CDD" id="cd00146">
    <property type="entry name" value="PKD"/>
    <property type="match status" value="1"/>
</dbReference>
<reference evidence="4" key="1">
    <citation type="journal article" date="2019" name="Int. J. Syst. Evol. Microbiol.">
        <title>The Global Catalogue of Microorganisms (GCM) 10K type strain sequencing project: providing services to taxonomists for standard genome sequencing and annotation.</title>
        <authorList>
            <consortium name="The Broad Institute Genomics Platform"/>
            <consortium name="The Broad Institute Genome Sequencing Center for Infectious Disease"/>
            <person name="Wu L."/>
            <person name="Ma J."/>
        </authorList>
    </citation>
    <scope>NUCLEOTIDE SEQUENCE [LARGE SCALE GENOMIC DNA]</scope>
    <source>
        <strain evidence="4">CCUG 58938</strain>
    </source>
</reference>
<dbReference type="Pfam" id="PF18911">
    <property type="entry name" value="PKD_4"/>
    <property type="match status" value="1"/>
</dbReference>
<dbReference type="InterPro" id="IPR035986">
    <property type="entry name" value="PKD_dom_sf"/>
</dbReference>
<gene>
    <name evidence="3" type="ORF">ACFQ21_06055</name>
</gene>
<dbReference type="Gene3D" id="2.60.40.10">
    <property type="entry name" value="Immunoglobulins"/>
    <property type="match status" value="2"/>
</dbReference>
<dbReference type="RefSeq" id="WP_377576256.1">
    <property type="nucleotide sequence ID" value="NZ_JBHTKA010000001.1"/>
</dbReference>
<name>A0ABW3JY19_9BACT</name>
<feature type="domain" description="PKD" evidence="2">
    <location>
        <begin position="406"/>
        <end position="449"/>
    </location>
</feature>
<feature type="domain" description="PKD" evidence="2">
    <location>
        <begin position="940"/>
        <end position="994"/>
    </location>
</feature>
<feature type="chain" id="PRO_5046518752" evidence="1">
    <location>
        <begin position="23"/>
        <end position="1760"/>
    </location>
</feature>
<evidence type="ECO:0000256" key="1">
    <source>
        <dbReference type="SAM" id="SignalP"/>
    </source>
</evidence>
<organism evidence="3 4">
    <name type="scientific">Ohtaekwangia kribbensis</name>
    <dbReference type="NCBI Taxonomy" id="688913"/>
    <lineage>
        <taxon>Bacteria</taxon>
        <taxon>Pseudomonadati</taxon>
        <taxon>Bacteroidota</taxon>
        <taxon>Cytophagia</taxon>
        <taxon>Cytophagales</taxon>
        <taxon>Fulvivirgaceae</taxon>
        <taxon>Ohtaekwangia</taxon>
    </lineage>
</organism>
<evidence type="ECO:0000313" key="3">
    <source>
        <dbReference type="EMBL" id="MFD0998860.1"/>
    </source>
</evidence>
<dbReference type="SUPFAM" id="SSF101908">
    <property type="entry name" value="Putative isomerase YbhE"/>
    <property type="match status" value="1"/>
</dbReference>
<accession>A0ABW3JY19</accession>
<sequence length="1760" mass="186208">MRKNLYRFLFFLAAVIPVCSQAQNYAGHNWYFGNSNQGIRFSRSDNSASLVTNQFTPFGTGGSAVASDPVTGNLVFYTDGTRVVDASHQAVPNGTIIGDNTRNQPVAICQNPANSAQYYIFHADATGTVRYSVYDSTLIGNATAFGQPPLGDLVITIKNQTIAGLPGNLSEGMIMVADTNGDDFWLITHQTGTINYHFVKINATGVTYQGSVAIGLVQNVANLAYNASSKRIAVSPKEANRDVEILTIAFPVAPATLPTLTGTRVNNSAVTPATTQAIYDSEFSPNGQYLYVSVFGEGAATGNVLQYDLTAPTLSPVSVLNTPPTESYGLQMGPDSVIYHLYQSGGSFLLGALTNTDTVASEVNYGTPAFAGNFGGRQFPQFAPRDSIKMKVYFEAQGFCANAPTSFFPTVTPNADSLNWDFGDGTTSSDWSPVYTYEAGGTYDVKLTAFLNGQEKDTTQTITINDFDTQITLVQDTTACSCELPYPKDKTVASCGRTFSVTAQIQGSGSATWQWFGPAGAMNSGSGTTATLTPDSAGYYYLVATVGGCSTYAGVNIKEYGIQDQRANIWYFGQNAGIDFNPLFDVPSSPAVPISNPVMDAPEGTSTISDRNGQVIFFTDGNKVWDRNFTEVATGIGGDVSATQSVLIIPVPGDETLYYIFTTQEIYGSYTYRLAYSLFDLKLNNGTGGLIEQNVTLFTKSTERITGNDTWLIAHEYGNNSFRAYQITATGIGNPVVSSIGSDHTMATAVAGQGYMKLGAQNRLAVALSTPGVSNIVEVFDFADSSGTVTNFRSVNLGSATGQVYGVEFGAGGNKLFATLKDATSKIYEFAFDTLGRPYEVDGPPAMSDQTYNEELGAIQIAPDGQLYVAVNNKPYLGVIQVNGDTTVASTFNVQGFALQPATPARSTLSRLGLPNFIQIISDPTQGPGISVAGQCLGDSTTFSGSGTDPIDEFFWQITQGGSVITSSTEESFSFLFQAAGLYTATLQITNRCGLDTVLTQQFRIYAPPADPSATLALCNPPLTLDANPTNAPDLSYLWETGDTTKTISVSRAGFYGITVTNNVSGCTTEGQIDVFPSLTTIDFGPDSTICSVANGGITLNTGINLQNHTWFLNGVNQNNSGPTQQVSFATAGTFEYIAIYTDPTTSCTTRDTVVYTVNQSPVVNITSNGTIACGATNGQISIAITQPVGSPVSYTLGGPNFADTQSNIAVPYNGTVPNLEAGTYSIQVIDQVTGCFTNDATTISTTAFTVNNTSATICDSAPISIGTSVAVTGTYKIFAASNPTTPVETGNIVSNPQSSTGSYPPGDYQIEVTNTLNCVSGTTVTLTPGNAVTNASINTTNLCTTSQVTALGTGATTYAWTSTPANGISTDPSLATITVNPGTYDLQVILDDGAGGLCPTTVTQRVSVETVVPDFTFDGCNTPVILVASLTGNTNPASSYFYRWSIDGGSPVSGQQLQLNGNIGQSYNVALSVQSPISGCTTTPAIVKNVTIAGPLSVTITTVNPPCDGSQFALLATPSRTVSSYQWSLNGTAISGGTTAQLNGQTLAGLYSVTVSDGQCEATADLDVLLAPTTPGNLTDTRLICPDDANPDPNTRVAVLDPGPDYESYEWFEVIAGSPSPLGVTTQTYTADRAGIFQVTLENSFGCPSTDRTTVSVQCDPVIVGPNAFRPVTGIEQNKNFKLFTFFIDDDGFQVYIFNRWGEMVFASSDRQFEWNGGYNNNAGQMLPAGTYSYVVRYKSSYRPEDGTKEKRGGVLLVR</sequence>
<keyword evidence="1" id="KW-0732">Signal</keyword>
<feature type="signal peptide" evidence="1">
    <location>
        <begin position="1"/>
        <end position="22"/>
    </location>
</feature>